<evidence type="ECO:0000313" key="2">
    <source>
        <dbReference type="EMBL" id="PRW56998.1"/>
    </source>
</evidence>
<evidence type="ECO:0000313" key="3">
    <source>
        <dbReference type="Proteomes" id="UP000239899"/>
    </source>
</evidence>
<comment type="caution">
    <text evidence="2">The sequence shown here is derived from an EMBL/GenBank/DDBJ whole genome shotgun (WGS) entry which is preliminary data.</text>
</comment>
<reference evidence="2 3" key="1">
    <citation type="journal article" date="2018" name="Plant J.">
        <title>Genome sequences of Chlorella sorokiniana UTEX 1602 and Micractinium conductrix SAG 241.80: implications to maltose excretion by a green alga.</title>
        <authorList>
            <person name="Arriola M.B."/>
            <person name="Velmurugan N."/>
            <person name="Zhang Y."/>
            <person name="Plunkett M.H."/>
            <person name="Hondzo H."/>
            <person name="Barney B.M."/>
        </authorList>
    </citation>
    <scope>NUCLEOTIDE SEQUENCE [LARGE SCALE GENOMIC DNA]</scope>
    <source>
        <strain evidence="3">UTEX 1602</strain>
    </source>
</reference>
<proteinExistence type="predicted"/>
<dbReference type="OrthoDB" id="517723at2759"/>
<organism evidence="2 3">
    <name type="scientific">Chlorella sorokiniana</name>
    <name type="common">Freshwater green alga</name>
    <dbReference type="NCBI Taxonomy" id="3076"/>
    <lineage>
        <taxon>Eukaryota</taxon>
        <taxon>Viridiplantae</taxon>
        <taxon>Chlorophyta</taxon>
        <taxon>core chlorophytes</taxon>
        <taxon>Trebouxiophyceae</taxon>
        <taxon>Chlorellales</taxon>
        <taxon>Chlorellaceae</taxon>
        <taxon>Chlorella clade</taxon>
        <taxon>Chlorella</taxon>
    </lineage>
</organism>
<dbReference type="EMBL" id="LHPG02000007">
    <property type="protein sequence ID" value="PRW56998.1"/>
    <property type="molecule type" value="Genomic_DNA"/>
</dbReference>
<dbReference type="AlphaFoldDB" id="A0A2P6TSG3"/>
<evidence type="ECO:0000256" key="1">
    <source>
        <dbReference type="SAM" id="SignalP"/>
    </source>
</evidence>
<name>A0A2P6TSG3_CHLSO</name>
<protein>
    <submittedName>
        <fullName evidence="2">D-alanyl-D-alanine dipeptidase</fullName>
    </submittedName>
</protein>
<feature type="signal peptide" evidence="1">
    <location>
        <begin position="1"/>
        <end position="19"/>
    </location>
</feature>
<keyword evidence="1" id="KW-0732">Signal</keyword>
<keyword evidence="3" id="KW-1185">Reference proteome</keyword>
<dbReference type="Proteomes" id="UP000239899">
    <property type="component" value="Unassembled WGS sequence"/>
</dbReference>
<sequence length="183" mass="20578">MPGLLQALALALGFEPAAGSPEHRELLYRARKERSDQLAKPPGQRDEARLLELTKRVLRLRAEAAQAWAQRMRRSADMMLQQPDSGCCRDCVRVRLRVVASLRANAAWHEEWVRISTLRLQALEQGHPSPPLTLPHLDLQPHLAEGVPEDLPPSIDRCAACQEALDKHLFLERDLLARADADP</sequence>
<feature type="chain" id="PRO_5015162538" evidence="1">
    <location>
        <begin position="20"/>
        <end position="183"/>
    </location>
</feature>
<accession>A0A2P6TSG3</accession>
<gene>
    <name evidence="2" type="ORF">C2E21_4098</name>
</gene>